<evidence type="ECO:0000256" key="1">
    <source>
        <dbReference type="SAM" id="MobiDB-lite"/>
    </source>
</evidence>
<dbReference type="AlphaFoldDB" id="A0A7S3VKB9"/>
<feature type="region of interest" description="Disordered" evidence="1">
    <location>
        <begin position="63"/>
        <end position="106"/>
    </location>
</feature>
<reference evidence="2" key="1">
    <citation type="submission" date="2021-01" db="EMBL/GenBank/DDBJ databases">
        <authorList>
            <person name="Corre E."/>
            <person name="Pelletier E."/>
            <person name="Niang G."/>
            <person name="Scheremetjew M."/>
            <person name="Finn R."/>
            <person name="Kale V."/>
            <person name="Holt S."/>
            <person name="Cochrane G."/>
            <person name="Meng A."/>
            <person name="Brown T."/>
            <person name="Cohen L."/>
        </authorList>
    </citation>
    <scope>NUCLEOTIDE SEQUENCE</scope>
    <source>
        <strain evidence="2">CCMP1320</strain>
    </source>
</reference>
<proteinExistence type="predicted"/>
<gene>
    <name evidence="2" type="ORF">DTER00134_LOCUS6145</name>
</gene>
<organism evidence="2">
    <name type="scientific">Dunaliella tertiolecta</name>
    <name type="common">Green alga</name>
    <dbReference type="NCBI Taxonomy" id="3047"/>
    <lineage>
        <taxon>Eukaryota</taxon>
        <taxon>Viridiplantae</taxon>
        <taxon>Chlorophyta</taxon>
        <taxon>core chlorophytes</taxon>
        <taxon>Chlorophyceae</taxon>
        <taxon>CS clade</taxon>
        <taxon>Chlamydomonadales</taxon>
        <taxon>Dunaliellaceae</taxon>
        <taxon>Dunaliella</taxon>
    </lineage>
</organism>
<sequence>MQRRVRLLQKLLLQQQLLSHPPCGSQQLACASGLCAHTSFPGAPAESEPSAYLHTQGSLQLQQQQQQQQRAFGPGSGDSSIGIDAQLPAPPSIVLAPPAWSTGKHVNDVHDEGETCQARSEMQPCTQQGCCPASGHAQDCKPPGSHNNSSSSSRVHSSSSNSSRSSSCSSLFSSHNTSSKSICLINSNSSCT</sequence>
<accession>A0A7S3VKB9</accession>
<name>A0A7S3VKB9_DUNTE</name>
<feature type="compositionally biased region" description="Low complexity" evidence="1">
    <location>
        <begin position="145"/>
        <end position="167"/>
    </location>
</feature>
<feature type="region of interest" description="Disordered" evidence="1">
    <location>
        <begin position="136"/>
        <end position="167"/>
    </location>
</feature>
<protein>
    <submittedName>
        <fullName evidence="2">Uncharacterized protein</fullName>
    </submittedName>
</protein>
<evidence type="ECO:0000313" key="2">
    <source>
        <dbReference type="EMBL" id="CAE0491072.1"/>
    </source>
</evidence>
<dbReference type="EMBL" id="HBIP01011010">
    <property type="protein sequence ID" value="CAE0491072.1"/>
    <property type="molecule type" value="Transcribed_RNA"/>
</dbReference>